<dbReference type="Proteomes" id="UP001161247">
    <property type="component" value="Chromosome 6"/>
</dbReference>
<feature type="region of interest" description="Disordered" evidence="1">
    <location>
        <begin position="99"/>
        <end position="122"/>
    </location>
</feature>
<evidence type="ECO:0000313" key="4">
    <source>
        <dbReference type="Proteomes" id="UP001161247"/>
    </source>
</evidence>
<evidence type="ECO:0000313" key="3">
    <source>
        <dbReference type="EMBL" id="CAI9110901.1"/>
    </source>
</evidence>
<dbReference type="AlphaFoldDB" id="A0AAV1DSQ8"/>
<feature type="transmembrane region" description="Helical" evidence="2">
    <location>
        <begin position="57"/>
        <end position="79"/>
    </location>
</feature>
<protein>
    <submittedName>
        <fullName evidence="3">OLC1v1011000C1</fullName>
    </submittedName>
</protein>
<feature type="transmembrane region" description="Helical" evidence="2">
    <location>
        <begin position="20"/>
        <end position="45"/>
    </location>
</feature>
<keyword evidence="4" id="KW-1185">Reference proteome</keyword>
<keyword evidence="2" id="KW-1133">Transmembrane helix</keyword>
<reference evidence="3" key="1">
    <citation type="submission" date="2023-03" db="EMBL/GenBank/DDBJ databases">
        <authorList>
            <person name="Julca I."/>
        </authorList>
    </citation>
    <scope>NUCLEOTIDE SEQUENCE</scope>
</reference>
<proteinExistence type="predicted"/>
<dbReference type="EMBL" id="OX459123">
    <property type="protein sequence ID" value="CAI9110901.1"/>
    <property type="molecule type" value="Genomic_DNA"/>
</dbReference>
<organism evidence="3 4">
    <name type="scientific">Oldenlandia corymbosa var. corymbosa</name>
    <dbReference type="NCBI Taxonomy" id="529605"/>
    <lineage>
        <taxon>Eukaryota</taxon>
        <taxon>Viridiplantae</taxon>
        <taxon>Streptophyta</taxon>
        <taxon>Embryophyta</taxon>
        <taxon>Tracheophyta</taxon>
        <taxon>Spermatophyta</taxon>
        <taxon>Magnoliopsida</taxon>
        <taxon>eudicotyledons</taxon>
        <taxon>Gunneridae</taxon>
        <taxon>Pentapetalae</taxon>
        <taxon>asterids</taxon>
        <taxon>lamiids</taxon>
        <taxon>Gentianales</taxon>
        <taxon>Rubiaceae</taxon>
        <taxon>Rubioideae</taxon>
        <taxon>Spermacoceae</taxon>
        <taxon>Hedyotis-Oldenlandia complex</taxon>
        <taxon>Oldenlandia</taxon>
    </lineage>
</organism>
<gene>
    <name evidence="3" type="ORF">OLC1_LOCUS18442</name>
</gene>
<keyword evidence="2" id="KW-0472">Membrane</keyword>
<evidence type="ECO:0000256" key="1">
    <source>
        <dbReference type="SAM" id="MobiDB-lite"/>
    </source>
</evidence>
<evidence type="ECO:0000256" key="2">
    <source>
        <dbReference type="SAM" id="Phobius"/>
    </source>
</evidence>
<keyword evidence="2" id="KW-0812">Transmembrane</keyword>
<accession>A0AAV1DSQ8</accession>
<sequence length="122" mass="13674">MKMEASKTDEHEPFHNEWKLTWRAVMALFVVMVAGLMVRFIVIVFEHLKHQNTVGKALMAIFFTVILIPLAVLLVYSILLDCINTYAAVKSWMLQKNASSTNSSSSVSKEEEPQSTGAADQV</sequence>
<name>A0AAV1DSQ8_OLDCO</name>